<feature type="domain" description="Penicillin-binding protein transpeptidase" evidence="15">
    <location>
        <begin position="274"/>
        <end position="603"/>
    </location>
</feature>
<dbReference type="Gene3D" id="3.30.1390.30">
    <property type="entry name" value="Penicillin-binding protein 2a, domain 3"/>
    <property type="match status" value="1"/>
</dbReference>
<evidence type="ECO:0000256" key="3">
    <source>
        <dbReference type="ARBA" id="ARBA00007171"/>
    </source>
</evidence>
<organism evidence="17 18">
    <name type="scientific">Halanaerobium congolense</name>
    <dbReference type="NCBI Taxonomy" id="54121"/>
    <lineage>
        <taxon>Bacteria</taxon>
        <taxon>Bacillati</taxon>
        <taxon>Bacillota</taxon>
        <taxon>Clostridia</taxon>
        <taxon>Halanaerobiales</taxon>
        <taxon>Halanaerobiaceae</taxon>
        <taxon>Halanaerobium</taxon>
    </lineage>
</organism>
<dbReference type="EMBL" id="FMYT01000010">
    <property type="protein sequence ID" value="SDC62074.1"/>
    <property type="molecule type" value="Genomic_DNA"/>
</dbReference>
<evidence type="ECO:0000256" key="10">
    <source>
        <dbReference type="ARBA" id="ARBA00022984"/>
    </source>
</evidence>
<dbReference type="GO" id="GO:0008360">
    <property type="term" value="P:regulation of cell shape"/>
    <property type="evidence" value="ECO:0007669"/>
    <property type="project" value="UniProtKB-KW"/>
</dbReference>
<accession>A0A1G6N3Q0</accession>
<dbReference type="Gene3D" id="3.40.710.10">
    <property type="entry name" value="DD-peptidase/beta-lactamase superfamily"/>
    <property type="match status" value="1"/>
</dbReference>
<dbReference type="GO" id="GO:0005886">
    <property type="term" value="C:plasma membrane"/>
    <property type="evidence" value="ECO:0007669"/>
    <property type="project" value="UniProtKB-SubCell"/>
</dbReference>
<dbReference type="NCBIfam" id="TIGR03423">
    <property type="entry name" value="pbp2_mrdA"/>
    <property type="match status" value="1"/>
</dbReference>
<dbReference type="GO" id="GO:0009252">
    <property type="term" value="P:peptidoglycan biosynthetic process"/>
    <property type="evidence" value="ECO:0007669"/>
    <property type="project" value="UniProtKB-KW"/>
</dbReference>
<keyword evidence="8" id="KW-0378">Hydrolase</keyword>
<evidence type="ECO:0000256" key="14">
    <source>
        <dbReference type="SAM" id="Phobius"/>
    </source>
</evidence>
<evidence type="ECO:0000313" key="18">
    <source>
        <dbReference type="Proteomes" id="UP000324896"/>
    </source>
</evidence>
<name>A0A1G6N3Q0_9FIRM</name>
<dbReference type="InterPro" id="IPR012338">
    <property type="entry name" value="Beta-lactam/transpept-like"/>
</dbReference>
<dbReference type="GO" id="GO:0006508">
    <property type="term" value="P:proteolysis"/>
    <property type="evidence" value="ECO:0007669"/>
    <property type="project" value="UniProtKB-KW"/>
</dbReference>
<dbReference type="PANTHER" id="PTHR30627">
    <property type="entry name" value="PEPTIDOGLYCAN D,D-TRANSPEPTIDASE"/>
    <property type="match status" value="1"/>
</dbReference>
<proteinExistence type="inferred from homology"/>
<protein>
    <submittedName>
        <fullName evidence="17">Penicillin-binding protein 2</fullName>
    </submittedName>
</protein>
<dbReference type="Gene3D" id="3.90.1310.10">
    <property type="entry name" value="Penicillin-binding protein 2a (Domain 2)"/>
    <property type="match status" value="1"/>
</dbReference>
<evidence type="ECO:0000256" key="5">
    <source>
        <dbReference type="ARBA" id="ARBA00022519"/>
    </source>
</evidence>
<evidence type="ECO:0000259" key="15">
    <source>
        <dbReference type="Pfam" id="PF00905"/>
    </source>
</evidence>
<evidence type="ECO:0000256" key="12">
    <source>
        <dbReference type="ARBA" id="ARBA00023136"/>
    </source>
</evidence>
<reference evidence="17 18" key="1">
    <citation type="submission" date="2016-10" db="EMBL/GenBank/DDBJ databases">
        <authorList>
            <person name="Varghese N."/>
            <person name="Submissions S."/>
        </authorList>
    </citation>
    <scope>NUCLEOTIDE SEQUENCE [LARGE SCALE GENOMIC DNA]</scope>
    <source>
        <strain evidence="17 18">WG10</strain>
    </source>
</reference>
<comment type="subcellular location">
    <subcellularLocation>
        <location evidence="2">Cell membrane</location>
    </subcellularLocation>
    <subcellularLocation>
        <location evidence="1">Membrane</location>
        <topology evidence="1">Single-pass membrane protein</topology>
    </subcellularLocation>
</comment>
<keyword evidence="4" id="KW-1003">Cell membrane</keyword>
<dbReference type="GO" id="GO:0008658">
    <property type="term" value="F:penicillin binding"/>
    <property type="evidence" value="ECO:0007669"/>
    <property type="project" value="InterPro"/>
</dbReference>
<dbReference type="InterPro" id="IPR001460">
    <property type="entry name" value="PCN-bd_Tpept"/>
</dbReference>
<dbReference type="InterPro" id="IPR036138">
    <property type="entry name" value="PBP_dimer_sf"/>
</dbReference>
<evidence type="ECO:0000256" key="2">
    <source>
        <dbReference type="ARBA" id="ARBA00004236"/>
    </source>
</evidence>
<keyword evidence="7 14" id="KW-0812">Transmembrane</keyword>
<evidence type="ECO:0000256" key="7">
    <source>
        <dbReference type="ARBA" id="ARBA00022692"/>
    </source>
</evidence>
<evidence type="ECO:0000256" key="6">
    <source>
        <dbReference type="ARBA" id="ARBA00022670"/>
    </source>
</evidence>
<dbReference type="Pfam" id="PF00905">
    <property type="entry name" value="Transpeptidase"/>
    <property type="match status" value="1"/>
</dbReference>
<dbReference type="SUPFAM" id="SSF56601">
    <property type="entry name" value="beta-lactamase/transpeptidase-like"/>
    <property type="match status" value="1"/>
</dbReference>
<dbReference type="AlphaFoldDB" id="A0A1G6N3Q0"/>
<evidence type="ECO:0000256" key="11">
    <source>
        <dbReference type="ARBA" id="ARBA00022989"/>
    </source>
</evidence>
<keyword evidence="5" id="KW-0997">Cell inner membrane</keyword>
<dbReference type="GO" id="GO:0071555">
    <property type="term" value="P:cell wall organization"/>
    <property type="evidence" value="ECO:0007669"/>
    <property type="project" value="UniProtKB-KW"/>
</dbReference>
<feature type="domain" description="Penicillin-binding protein dimerisation" evidence="16">
    <location>
        <begin position="46"/>
        <end position="222"/>
    </location>
</feature>
<evidence type="ECO:0000256" key="9">
    <source>
        <dbReference type="ARBA" id="ARBA00022960"/>
    </source>
</evidence>
<gene>
    <name evidence="17" type="ORF">SAMN04488597_11050</name>
</gene>
<dbReference type="InterPro" id="IPR017790">
    <property type="entry name" value="Penicillin-binding_protein_2"/>
</dbReference>
<dbReference type="RefSeq" id="WP_089723087.1">
    <property type="nucleotide sequence ID" value="NZ_FMYT01000010.1"/>
</dbReference>
<dbReference type="Proteomes" id="UP000324896">
    <property type="component" value="Unassembled WGS sequence"/>
</dbReference>
<keyword evidence="13" id="KW-0961">Cell wall biogenesis/degradation</keyword>
<evidence type="ECO:0000256" key="4">
    <source>
        <dbReference type="ARBA" id="ARBA00022475"/>
    </source>
</evidence>
<evidence type="ECO:0000256" key="1">
    <source>
        <dbReference type="ARBA" id="ARBA00004167"/>
    </source>
</evidence>
<keyword evidence="6" id="KW-0645">Protease</keyword>
<evidence type="ECO:0000256" key="13">
    <source>
        <dbReference type="ARBA" id="ARBA00023316"/>
    </source>
</evidence>
<keyword evidence="11 14" id="KW-1133">Transmembrane helix</keyword>
<dbReference type="SUPFAM" id="SSF56519">
    <property type="entry name" value="Penicillin binding protein dimerisation domain"/>
    <property type="match status" value="1"/>
</dbReference>
<dbReference type="PANTHER" id="PTHR30627:SF2">
    <property type="entry name" value="PEPTIDOGLYCAN D,D-TRANSPEPTIDASE MRDA"/>
    <property type="match status" value="1"/>
</dbReference>
<keyword evidence="9" id="KW-0133">Cell shape</keyword>
<dbReference type="GO" id="GO:0009002">
    <property type="term" value="F:serine-type D-Ala-D-Ala carboxypeptidase activity"/>
    <property type="evidence" value="ECO:0007669"/>
    <property type="project" value="InterPro"/>
</dbReference>
<feature type="transmembrane region" description="Helical" evidence="14">
    <location>
        <begin position="7"/>
        <end position="27"/>
    </location>
</feature>
<evidence type="ECO:0000259" key="16">
    <source>
        <dbReference type="Pfam" id="PF03717"/>
    </source>
</evidence>
<dbReference type="GO" id="GO:0071972">
    <property type="term" value="F:peptidoglycan L,D-transpeptidase activity"/>
    <property type="evidence" value="ECO:0007669"/>
    <property type="project" value="TreeGrafter"/>
</dbReference>
<dbReference type="InterPro" id="IPR005311">
    <property type="entry name" value="PBP_dimer"/>
</dbReference>
<sequence length="627" mass="70317">MDRHKIIKIMIIIIFVILFSRSAYLQLLKGDYYYELSEGNRISVRPINAPRGKIYDKRGEIIVSSKLSYNLYLMQNEIPSTGSAEQIVNQLSSISSLAESRLLQNYNNSEVNTAVEPILLARHLSKEDMVIIAENRDILPGLLVKESSMRDYIYPNKMVHTTGYIGEINENELISFNKKGYNYRGGDFVGKSGLEKEYEFYLNGKRGAEQIEVNSRGQKIKTIGIKNPEAGSDLILNINFKLQSAVEKLLERNYNELRDLAAENENRSTPTGITALVMDIDTGGILSAVSLPDYNLNLFAKGISNSDYQELINDPLRPMINRNTMTAVPPGSIFKLVTGTAAMEELGVRANTSFYDSNGTFYIPNWSRPFRNWNPVGEGKLDFVKAIARSNNIVFYELGYELYKEFNGDKLSEYARKYGLGTKTGVDLPSEKSGLVPDDRWKRKNLNQGWYPGDSVNLSIGQGSLLTTPFQIASLISTVAAEGVSYKPQLVKIIRGADGEIVKKFEPQIVIDLREEIDNEVFAALKKGMHDVVNKSYGTASRHFKDFPLNAAGKTGTAQTGGANHAWFGGFAPYEDPQITVVVFIENGGSSAYSVPIAREIMEYYFGFKNYQNSRDKIYYYSRGNEN</sequence>
<evidence type="ECO:0000313" key="17">
    <source>
        <dbReference type="EMBL" id="SDC62074.1"/>
    </source>
</evidence>
<evidence type="ECO:0000256" key="8">
    <source>
        <dbReference type="ARBA" id="ARBA00022801"/>
    </source>
</evidence>
<keyword evidence="12 14" id="KW-0472">Membrane</keyword>
<dbReference type="Pfam" id="PF03717">
    <property type="entry name" value="PBP_dimer"/>
    <property type="match status" value="1"/>
</dbReference>
<keyword evidence="10" id="KW-0573">Peptidoglycan synthesis</keyword>
<comment type="similarity">
    <text evidence="3">Belongs to the transpeptidase family.</text>
</comment>
<dbReference type="InterPro" id="IPR050515">
    <property type="entry name" value="Beta-lactam/transpept"/>
</dbReference>